<dbReference type="AlphaFoldDB" id="A0AAD4HWZ2"/>
<feature type="compositionally biased region" description="Acidic residues" evidence="1">
    <location>
        <begin position="240"/>
        <end position="253"/>
    </location>
</feature>
<keyword evidence="2" id="KW-0472">Membrane</keyword>
<evidence type="ECO:0000256" key="1">
    <source>
        <dbReference type="SAM" id="MobiDB-lite"/>
    </source>
</evidence>
<dbReference type="Proteomes" id="UP001197093">
    <property type="component" value="Unassembled WGS sequence"/>
</dbReference>
<feature type="compositionally biased region" description="Polar residues" evidence="1">
    <location>
        <begin position="30"/>
        <end position="44"/>
    </location>
</feature>
<dbReference type="EMBL" id="JAHCVI010000004">
    <property type="protein sequence ID" value="KAG7286486.1"/>
    <property type="molecule type" value="Genomic_DNA"/>
</dbReference>
<keyword evidence="2" id="KW-1133">Transmembrane helix</keyword>
<protein>
    <submittedName>
        <fullName evidence="3">Uncharacterized protein</fullName>
    </submittedName>
</protein>
<feature type="region of interest" description="Disordered" evidence="1">
    <location>
        <begin position="238"/>
        <end position="261"/>
    </location>
</feature>
<feature type="region of interest" description="Disordered" evidence="1">
    <location>
        <begin position="1"/>
        <end position="76"/>
    </location>
</feature>
<gene>
    <name evidence="3" type="ORF">NEMBOFW57_008797</name>
</gene>
<evidence type="ECO:0000313" key="3">
    <source>
        <dbReference type="EMBL" id="KAG7286486.1"/>
    </source>
</evidence>
<keyword evidence="4" id="KW-1185">Reference proteome</keyword>
<evidence type="ECO:0000256" key="2">
    <source>
        <dbReference type="SAM" id="Phobius"/>
    </source>
</evidence>
<sequence>MSRRTPLGPRSSEGSSWSDLDPIDNPPTPYSQVGSSSAGPSRTVDSGRSRSGRSSSSAGRHQPAASGSANFAAEGAESGPEALNNLLAHANKDHHYQHINRKVRRASDVLFYKPPAPAPHIAEASSEYQSDNPEAEPTVPLSVAVDTLKALLKLYWHMCFKTFLVLIAAFSSTIWVLKYSAGADFYIFGQVVKHWGQFFGHAWASLRFVNAVVQLNAANAIRRYTKFLPKAWQPWKESYDSEDEASEDSEDGDPSPSWHSD</sequence>
<reference evidence="3" key="1">
    <citation type="submission" date="2023-02" db="EMBL/GenBank/DDBJ databases">
        <authorList>
            <person name="Palmer J.M."/>
        </authorList>
    </citation>
    <scope>NUCLEOTIDE SEQUENCE</scope>
    <source>
        <strain evidence="3">FW57</strain>
    </source>
</reference>
<feature type="transmembrane region" description="Helical" evidence="2">
    <location>
        <begin position="158"/>
        <end position="177"/>
    </location>
</feature>
<proteinExistence type="predicted"/>
<evidence type="ECO:0000313" key="4">
    <source>
        <dbReference type="Proteomes" id="UP001197093"/>
    </source>
</evidence>
<comment type="caution">
    <text evidence="3">The sequence shown here is derived from an EMBL/GenBank/DDBJ whole genome shotgun (WGS) entry which is preliminary data.</text>
</comment>
<accession>A0AAD4HWZ2</accession>
<keyword evidence="2" id="KW-0812">Transmembrane</keyword>
<organism evidence="3 4">
    <name type="scientific">Staphylotrichum longicolle</name>
    <dbReference type="NCBI Taxonomy" id="669026"/>
    <lineage>
        <taxon>Eukaryota</taxon>
        <taxon>Fungi</taxon>
        <taxon>Dikarya</taxon>
        <taxon>Ascomycota</taxon>
        <taxon>Pezizomycotina</taxon>
        <taxon>Sordariomycetes</taxon>
        <taxon>Sordariomycetidae</taxon>
        <taxon>Sordariales</taxon>
        <taxon>Chaetomiaceae</taxon>
        <taxon>Staphylotrichum</taxon>
    </lineage>
</organism>
<name>A0AAD4HWZ2_9PEZI</name>